<accession>A0A218VZF9</accession>
<name>A0A218VZF9_PUNGR</name>
<comment type="caution">
    <text evidence="1">The sequence shown here is derived from an EMBL/GenBank/DDBJ whole genome shotgun (WGS) entry which is preliminary data.</text>
</comment>
<evidence type="ECO:0000313" key="2">
    <source>
        <dbReference type="Proteomes" id="UP000197138"/>
    </source>
</evidence>
<gene>
    <name evidence="1" type="ORF">CDL15_Pgr017146</name>
</gene>
<dbReference type="AlphaFoldDB" id="A0A218VZF9"/>
<evidence type="ECO:0000313" key="1">
    <source>
        <dbReference type="EMBL" id="OWM65649.1"/>
    </source>
</evidence>
<protein>
    <submittedName>
        <fullName evidence="1">Uncharacterized protein</fullName>
    </submittedName>
</protein>
<reference evidence="2" key="1">
    <citation type="journal article" date="2017" name="Plant J.">
        <title>The pomegranate (Punica granatum L.) genome and the genomics of punicalagin biosynthesis.</title>
        <authorList>
            <person name="Qin G."/>
            <person name="Xu C."/>
            <person name="Ming R."/>
            <person name="Tang H."/>
            <person name="Guyot R."/>
            <person name="Kramer E.M."/>
            <person name="Hu Y."/>
            <person name="Yi X."/>
            <person name="Qi Y."/>
            <person name="Xu X."/>
            <person name="Gao Z."/>
            <person name="Pan H."/>
            <person name="Jian J."/>
            <person name="Tian Y."/>
            <person name="Yue Z."/>
            <person name="Xu Y."/>
        </authorList>
    </citation>
    <scope>NUCLEOTIDE SEQUENCE [LARGE SCALE GENOMIC DNA]</scope>
    <source>
        <strain evidence="2">cv. Dabenzi</strain>
    </source>
</reference>
<sequence>MVVSRCLLEVATPLSDRYYEGRDNLRERCVGYLGRFRRCSGLVESGATRHLLVKAAIISTPPHLSIHFFPLL</sequence>
<organism evidence="1 2">
    <name type="scientific">Punica granatum</name>
    <name type="common">Pomegranate</name>
    <dbReference type="NCBI Taxonomy" id="22663"/>
    <lineage>
        <taxon>Eukaryota</taxon>
        <taxon>Viridiplantae</taxon>
        <taxon>Streptophyta</taxon>
        <taxon>Embryophyta</taxon>
        <taxon>Tracheophyta</taxon>
        <taxon>Spermatophyta</taxon>
        <taxon>Magnoliopsida</taxon>
        <taxon>eudicotyledons</taxon>
        <taxon>Gunneridae</taxon>
        <taxon>Pentapetalae</taxon>
        <taxon>rosids</taxon>
        <taxon>malvids</taxon>
        <taxon>Myrtales</taxon>
        <taxon>Lythraceae</taxon>
        <taxon>Punica</taxon>
    </lineage>
</organism>
<proteinExistence type="predicted"/>
<dbReference type="EMBL" id="MTKT01005569">
    <property type="protein sequence ID" value="OWM65649.1"/>
    <property type="molecule type" value="Genomic_DNA"/>
</dbReference>
<dbReference type="Proteomes" id="UP000197138">
    <property type="component" value="Unassembled WGS sequence"/>
</dbReference>